<evidence type="ECO:0000313" key="3">
    <source>
        <dbReference type="Proteomes" id="UP000816034"/>
    </source>
</evidence>
<gene>
    <name evidence="2" type="ORF">C9374_010828</name>
</gene>
<organism evidence="2 3">
    <name type="scientific">Naegleria lovaniensis</name>
    <name type="common">Amoeba</name>
    <dbReference type="NCBI Taxonomy" id="51637"/>
    <lineage>
        <taxon>Eukaryota</taxon>
        <taxon>Discoba</taxon>
        <taxon>Heterolobosea</taxon>
        <taxon>Tetramitia</taxon>
        <taxon>Eutetramitia</taxon>
        <taxon>Vahlkampfiidae</taxon>
        <taxon>Naegleria</taxon>
    </lineage>
</organism>
<dbReference type="Proteomes" id="UP000816034">
    <property type="component" value="Unassembled WGS sequence"/>
</dbReference>
<dbReference type="GeneID" id="68103282"/>
<accession>A0AA88GFI7</accession>
<proteinExistence type="predicted"/>
<feature type="region of interest" description="Disordered" evidence="1">
    <location>
        <begin position="96"/>
        <end position="179"/>
    </location>
</feature>
<protein>
    <submittedName>
        <fullName evidence="2">Uncharacterized protein</fullName>
    </submittedName>
</protein>
<feature type="compositionally biased region" description="Polar residues" evidence="1">
    <location>
        <begin position="32"/>
        <end position="44"/>
    </location>
</feature>
<sequence>MSSTITTTIPSLSVEPAMNVFDHNNQLEDNHSNTNASSPTNLIHALDSQSSDPLLDEHNHIDPSHQVTGKISGRYTQLRKQLRQCNHFSENYFVLEVNPHSSKQPQRKSSKKRTQKSTANKSCANTTKKVKREEPTTERLSTSLPPSTSSSPQIQSSSINNPHKNSSSSTESSSSSDTCSPTSLFVNPFSVLANSTVDQQAQIMKALEQVFLQGLLTNANQAAALFQIPIEPQVENMNLFGTTSVASPVVSTDQFSNMSDFCDMNFDLL</sequence>
<dbReference type="AlphaFoldDB" id="A0AA88GFI7"/>
<reference evidence="2 3" key="1">
    <citation type="journal article" date="2018" name="BMC Genomics">
        <title>The genome of Naegleria lovaniensis, the basis for a comparative approach to unravel pathogenicity factors of the human pathogenic amoeba N. fowleri.</title>
        <authorList>
            <person name="Liechti N."/>
            <person name="Schurch N."/>
            <person name="Bruggmann R."/>
            <person name="Wittwer M."/>
        </authorList>
    </citation>
    <scope>NUCLEOTIDE SEQUENCE [LARGE SCALE GENOMIC DNA]</scope>
    <source>
        <strain evidence="2 3">ATCC 30569</strain>
    </source>
</reference>
<name>A0AA88GFI7_NAELO</name>
<dbReference type="RefSeq" id="XP_044543432.1">
    <property type="nucleotide sequence ID" value="XM_044686415.1"/>
</dbReference>
<feature type="compositionally biased region" description="Low complexity" evidence="1">
    <location>
        <begin position="140"/>
        <end position="179"/>
    </location>
</feature>
<dbReference type="EMBL" id="PYSW02000046">
    <property type="protein sequence ID" value="KAG2374258.1"/>
    <property type="molecule type" value="Genomic_DNA"/>
</dbReference>
<keyword evidence="3" id="KW-1185">Reference proteome</keyword>
<feature type="compositionally biased region" description="Basic residues" evidence="1">
    <location>
        <begin position="105"/>
        <end position="115"/>
    </location>
</feature>
<evidence type="ECO:0000256" key="1">
    <source>
        <dbReference type="SAM" id="MobiDB-lite"/>
    </source>
</evidence>
<evidence type="ECO:0000313" key="2">
    <source>
        <dbReference type="EMBL" id="KAG2374258.1"/>
    </source>
</evidence>
<feature type="region of interest" description="Disordered" evidence="1">
    <location>
        <begin position="24"/>
        <end position="44"/>
    </location>
</feature>
<comment type="caution">
    <text evidence="2">The sequence shown here is derived from an EMBL/GenBank/DDBJ whole genome shotgun (WGS) entry which is preliminary data.</text>
</comment>